<dbReference type="NCBIfam" id="TIGR03696">
    <property type="entry name" value="Rhs_assc_core"/>
    <property type="match status" value="1"/>
</dbReference>
<dbReference type="Pfam" id="PF20041">
    <property type="entry name" value="DUF6443"/>
    <property type="match status" value="1"/>
</dbReference>
<feature type="signal peptide" evidence="8">
    <location>
        <begin position="1"/>
        <end position="25"/>
    </location>
</feature>
<evidence type="ECO:0000256" key="8">
    <source>
        <dbReference type="SAM" id="SignalP"/>
    </source>
</evidence>
<evidence type="ECO:0000256" key="5">
    <source>
        <dbReference type="ARBA" id="ARBA00022737"/>
    </source>
</evidence>
<dbReference type="SMART" id="SM00369">
    <property type="entry name" value="LRR_TYP"/>
    <property type="match status" value="3"/>
</dbReference>
<organism evidence="10 11">
    <name type="scientific">Hymenobacter chitinivorans DSM 11115</name>
    <dbReference type="NCBI Taxonomy" id="1121954"/>
    <lineage>
        <taxon>Bacteria</taxon>
        <taxon>Pseudomonadati</taxon>
        <taxon>Bacteroidota</taxon>
        <taxon>Cytophagia</taxon>
        <taxon>Cytophagales</taxon>
        <taxon>Hymenobacteraceae</taxon>
        <taxon>Hymenobacter</taxon>
    </lineage>
</organism>
<dbReference type="Gene3D" id="2.180.10.10">
    <property type="entry name" value="RHS repeat-associated core"/>
    <property type="match status" value="2"/>
</dbReference>
<evidence type="ECO:0000259" key="9">
    <source>
        <dbReference type="Pfam" id="PF20041"/>
    </source>
</evidence>
<dbReference type="PANTHER" id="PTHR48059">
    <property type="entry name" value="POLYGALACTURONASE INHIBITOR 1"/>
    <property type="match status" value="1"/>
</dbReference>
<dbReference type="InterPro" id="IPR045619">
    <property type="entry name" value="DUF6443"/>
</dbReference>
<dbReference type="Pfam" id="PF00560">
    <property type="entry name" value="LRR_1"/>
    <property type="match status" value="2"/>
</dbReference>
<feature type="region of interest" description="Disordered" evidence="7">
    <location>
        <begin position="1617"/>
        <end position="1684"/>
    </location>
</feature>
<evidence type="ECO:0000313" key="11">
    <source>
        <dbReference type="Proteomes" id="UP000228535"/>
    </source>
</evidence>
<keyword evidence="11" id="KW-1185">Reference proteome</keyword>
<evidence type="ECO:0000256" key="4">
    <source>
        <dbReference type="ARBA" id="ARBA00022729"/>
    </source>
</evidence>
<dbReference type="InterPro" id="IPR032675">
    <property type="entry name" value="LRR_dom_sf"/>
</dbReference>
<keyword evidence="2" id="KW-1003">Cell membrane</keyword>
<dbReference type="SUPFAM" id="SSF52058">
    <property type="entry name" value="L domain-like"/>
    <property type="match status" value="1"/>
</dbReference>
<accession>A0A2M9ARX7</accession>
<feature type="compositionally biased region" description="Polar residues" evidence="7">
    <location>
        <begin position="1647"/>
        <end position="1661"/>
    </location>
</feature>
<sequence length="1838" mass="203602">MRIPFTFVFLLTLLSLTMGVEHALAQATPYEGEVADSTELRVLRQFYYATNGPGWDRHDQWLTGTTLAAASTWHGVQVGNGDIVSLRLPANGLAGSLPACLGQLTKLHYLILSGNKDLGGPIPAALGQSELFLLELNACHFSGSVPRELSYCHDLVGLNLNSNQLTGSIPVGLTALPLSHLLLGDNQLSGSIPDEIGRMTTLSLLSLRQNQLSGRVPNSIGLLENLTYCYLDNNQLSGYIPAELGRCQFLTQLDLSHNQLRGKLPVELAALPQLSHLVVDHNALTAIPSWAGQVNIPGYLRVQDNFLDFGSLEPNFRDVGQPWSAQFEYSNQQSLPADTLAGLPGTTKVLHRSMAGTRNHYQWERQIGSTWVEIPGATDTTLLIPHLSTAQGGMYRIRVWNDLVTSWGHYYSLYTRPQYLAILPYQPLAENLPVDAEKDAPLTGLLAPSLFSGQSDSLYLNYVRTYQARVAIRTPRDLTTARVDSVQIKTEYLDGLARPMQMVLRQESPQRRDIVQPVTYDALGRQPKLYLPYTAANSTNNLGSYRINALREQYDFYHDSPSGPGTAMDAVARTGVPYSESAFEASPLNRVVAQAAPGEAWQLATDHVVTLTERPSTAADAVQRYSAGYGSRSTDLLPHGVYAAGELWVKETRNEQHARTLEFEDKQNQVVLKRVETGIPKQGQAEPQWLDTYYVYDELNHLRAVIPPKAVALLRQQQWQVTAALDNLLFRYRYDDRGRLIAKQTPGTQGETQLVYDQLDRVVLSQDAAQRQQHQWSFTKYDALGRPVVTGLCTHPADREVLQAEANQTPTQFEQRTAASTSPQHYTLHQAYPKLSTQGQFTHYQILTASYYDDYNFDGDLAGQPDATYDAQYNSQFQGAAPAPDLRVAGLITRTCVRVLDVAESVPGAWLTTTSFYDAQGRPIQVRSTNARGGEDVSTSQLDFAGKVLKSYTVHSDPRSLPAPVTVAEIFTYDHAGRLLTDAQQLPGEIQPTVLATLQYNEVGQLQQKKLALGSQSVDYRYNIRGWLTHVNDTEQHDPNDLWGMELYYNHGFTRDYNQYGGNITGQKWRSKADSVTRAYGYIYDQSSRLLQGDYVARATTGTWTAEKQNFGLRYVSYDENGNILTLQRRGLVAAATRTTPKQYGPIDALAYSYKGNQLTTVDDGVTANRSATGGPSLAGDFQDQPATAVKTSSDEYIYDANGNLTADRNKGITAIGYNHLNLPSRIAFGNDSIVFRYSATGQKVAKLVYQASKPVQQTDYAGSFQYEQDSLRFFPHAEGRVLQFVQRDGNGQAHTRYSREFSLKDHLGNLRVAYRTGEPATFRATMEVDPASRAHREEQQFDSASIASTRFLAGPVARTGSYVSRLNAASGQPLGPLKILRVQKGDTVQVTAPGIYQQEVRNFNFGFSMIGFVATLLQQQSSGTTSTNPESPRKFRPVPFLGLSLSVLPTLQQFGRVPKGYVRLLVFNQDSVLVDSRTQQLSSAAQNNYEELHLSVVSPTDGYIQAYVGNESDVDVGFDDVEIKHKPALLVQENHYDPWGLNLAGIERSGGAFENKFQYNGKEKQLELGLNWQDYGARMYDAQLGRWHAVDPLADLMRRFSPYVYGFDDPTRFIDPDGRVSEDRLGPNATVGPEHSSNHINKEDGTTTTRDNSSISVTETETNRYAETKSETTSLNGSKKNLDNISDKSAEVVSESMREAKVSTMQVTSTQRTPQEEANAMYTNAENKGAQKSYDLYAAAGDKIINVYEKSKKNGDSKQETIQAMTAKILLVGPSKVSRHTADPSTVNVIDFSARAVGSKDKALHRSLSSNKGVSRLFSPLNSSDPAFHVEIPQKNR</sequence>
<dbReference type="GO" id="GO:0005886">
    <property type="term" value="C:plasma membrane"/>
    <property type="evidence" value="ECO:0007669"/>
    <property type="project" value="UniProtKB-SubCell"/>
</dbReference>
<dbReference type="Gene3D" id="3.80.10.10">
    <property type="entry name" value="Ribonuclease Inhibitor"/>
    <property type="match status" value="1"/>
</dbReference>
<keyword evidence="3" id="KW-0433">Leucine-rich repeat</keyword>
<gene>
    <name evidence="10" type="ORF">CLV45_4136</name>
</gene>
<dbReference type="InterPro" id="IPR022385">
    <property type="entry name" value="Rhs_assc_core"/>
</dbReference>
<dbReference type="InterPro" id="IPR001611">
    <property type="entry name" value="Leu-rich_rpt"/>
</dbReference>
<evidence type="ECO:0000256" key="6">
    <source>
        <dbReference type="ARBA" id="ARBA00023136"/>
    </source>
</evidence>
<comment type="caution">
    <text evidence="10">The sequence shown here is derived from an EMBL/GenBank/DDBJ whole genome shotgun (WGS) entry which is preliminary data.</text>
</comment>
<dbReference type="Proteomes" id="UP000228535">
    <property type="component" value="Unassembled WGS sequence"/>
</dbReference>
<evidence type="ECO:0000256" key="1">
    <source>
        <dbReference type="ARBA" id="ARBA00004236"/>
    </source>
</evidence>
<evidence type="ECO:0000256" key="7">
    <source>
        <dbReference type="SAM" id="MobiDB-lite"/>
    </source>
</evidence>
<dbReference type="FunFam" id="3.80.10.10:FF:000299">
    <property type="entry name" value="Piriformospora indica-insensitive protein 2"/>
    <property type="match status" value="1"/>
</dbReference>
<protein>
    <submittedName>
        <fullName evidence="10">RHS repeat-associated protein</fullName>
    </submittedName>
</protein>
<evidence type="ECO:0000256" key="2">
    <source>
        <dbReference type="ARBA" id="ARBA00022475"/>
    </source>
</evidence>
<dbReference type="EMBL" id="PGFA01000004">
    <property type="protein sequence ID" value="PJJ48429.1"/>
    <property type="molecule type" value="Genomic_DNA"/>
</dbReference>
<reference evidence="10 11" key="1">
    <citation type="submission" date="2017-11" db="EMBL/GenBank/DDBJ databases">
        <title>Genomic Encyclopedia of Archaeal and Bacterial Type Strains, Phase II (KMG-II): From Individual Species to Whole Genera.</title>
        <authorList>
            <person name="Goeker M."/>
        </authorList>
    </citation>
    <scope>NUCLEOTIDE SEQUENCE [LARGE SCALE GENOMIC DNA]</scope>
    <source>
        <strain evidence="10 11">DSM 11115</strain>
    </source>
</reference>
<feature type="compositionally biased region" description="Basic and acidic residues" evidence="7">
    <location>
        <begin position="1617"/>
        <end position="1626"/>
    </location>
</feature>
<feature type="domain" description="DUF6443" evidence="9">
    <location>
        <begin position="465"/>
        <end position="610"/>
    </location>
</feature>
<dbReference type="InterPro" id="IPR003591">
    <property type="entry name" value="Leu-rich_rpt_typical-subtyp"/>
</dbReference>
<dbReference type="InterPro" id="IPR051848">
    <property type="entry name" value="PGIP"/>
</dbReference>
<keyword evidence="4 8" id="KW-0732">Signal</keyword>
<keyword evidence="5" id="KW-0677">Repeat</keyword>
<name>A0A2M9ARX7_9BACT</name>
<dbReference type="PANTHER" id="PTHR48059:SF30">
    <property type="entry name" value="OS06G0587000 PROTEIN"/>
    <property type="match status" value="1"/>
</dbReference>
<evidence type="ECO:0000256" key="3">
    <source>
        <dbReference type="ARBA" id="ARBA00022614"/>
    </source>
</evidence>
<comment type="subcellular location">
    <subcellularLocation>
        <location evidence="1">Cell membrane</location>
    </subcellularLocation>
</comment>
<proteinExistence type="predicted"/>
<feature type="compositionally biased region" description="Basic and acidic residues" evidence="7">
    <location>
        <begin position="1662"/>
        <end position="1671"/>
    </location>
</feature>
<feature type="compositionally biased region" description="Basic and acidic residues" evidence="7">
    <location>
        <begin position="1637"/>
        <end position="1646"/>
    </location>
</feature>
<keyword evidence="6" id="KW-0472">Membrane</keyword>
<feature type="chain" id="PRO_5014851118" evidence="8">
    <location>
        <begin position="26"/>
        <end position="1838"/>
    </location>
</feature>
<evidence type="ECO:0000313" key="10">
    <source>
        <dbReference type="EMBL" id="PJJ48429.1"/>
    </source>
</evidence>